<evidence type="ECO:0008006" key="4">
    <source>
        <dbReference type="Google" id="ProtNLM"/>
    </source>
</evidence>
<keyword evidence="1" id="KW-1133">Transmembrane helix</keyword>
<gene>
    <name evidence="2" type="ORF">HC248_01429</name>
</gene>
<dbReference type="InterPro" id="IPR057700">
    <property type="entry name" value="DUF7940"/>
</dbReference>
<name>A0A6H2H8M4_9BURK</name>
<dbReference type="Proteomes" id="UP000502041">
    <property type="component" value="Chromosome"/>
</dbReference>
<keyword evidence="1" id="KW-0472">Membrane</keyword>
<evidence type="ECO:0000256" key="1">
    <source>
        <dbReference type="SAM" id="Phobius"/>
    </source>
</evidence>
<dbReference type="Pfam" id="PF25612">
    <property type="entry name" value="DUF7940"/>
    <property type="match status" value="1"/>
</dbReference>
<dbReference type="EMBL" id="CP051461">
    <property type="protein sequence ID" value="QJC56143.1"/>
    <property type="molecule type" value="Genomic_DNA"/>
</dbReference>
<dbReference type="AlphaFoldDB" id="A0A6H2H8M4"/>
<sequence>MKPIPNWKKSWRMVSMRCMTLAGAVQGAWLIIPDDMKVSIPPNVVQWLTIALLALGVAGRLVKQEKVSI</sequence>
<proteinExistence type="predicted"/>
<organism evidence="2 3">
    <name type="scientific">Polaromonas vacuolata</name>
    <dbReference type="NCBI Taxonomy" id="37448"/>
    <lineage>
        <taxon>Bacteria</taxon>
        <taxon>Pseudomonadati</taxon>
        <taxon>Pseudomonadota</taxon>
        <taxon>Betaproteobacteria</taxon>
        <taxon>Burkholderiales</taxon>
        <taxon>Comamonadaceae</taxon>
        <taxon>Polaromonas</taxon>
    </lineage>
</organism>
<dbReference type="RefSeq" id="WP_168921892.1">
    <property type="nucleotide sequence ID" value="NZ_CP051461.1"/>
</dbReference>
<feature type="transmembrane region" description="Helical" evidence="1">
    <location>
        <begin position="12"/>
        <end position="32"/>
    </location>
</feature>
<evidence type="ECO:0000313" key="3">
    <source>
        <dbReference type="Proteomes" id="UP000502041"/>
    </source>
</evidence>
<dbReference type="KEGG" id="pvac:HC248_01429"/>
<keyword evidence="3" id="KW-1185">Reference proteome</keyword>
<evidence type="ECO:0000313" key="2">
    <source>
        <dbReference type="EMBL" id="QJC56143.1"/>
    </source>
</evidence>
<reference evidence="2 3" key="1">
    <citation type="submission" date="2020-04" db="EMBL/GenBank/DDBJ databases">
        <title>Complete genome of a Psychrophilic, Marine, Gas Vacuolate Bacterium Polaromonas vacuolata KCTC 22033T.</title>
        <authorList>
            <person name="Hwang K."/>
            <person name="Kim K.M."/>
        </authorList>
    </citation>
    <scope>NUCLEOTIDE SEQUENCE [LARGE SCALE GENOMIC DNA]</scope>
    <source>
        <strain evidence="2 3">KCTC 22033</strain>
    </source>
</reference>
<feature type="transmembrane region" description="Helical" evidence="1">
    <location>
        <begin position="44"/>
        <end position="62"/>
    </location>
</feature>
<protein>
    <recommendedName>
        <fullName evidence="4">Holin</fullName>
    </recommendedName>
</protein>
<accession>A0A6H2H8M4</accession>
<keyword evidence="1" id="KW-0812">Transmembrane</keyword>